<organism evidence="1 2">
    <name type="scientific">Rouxiella chamberiensis</name>
    <dbReference type="NCBI Taxonomy" id="1513468"/>
    <lineage>
        <taxon>Bacteria</taxon>
        <taxon>Pseudomonadati</taxon>
        <taxon>Pseudomonadota</taxon>
        <taxon>Gammaproteobacteria</taxon>
        <taxon>Enterobacterales</taxon>
        <taxon>Yersiniaceae</taxon>
        <taxon>Rouxiella</taxon>
    </lineage>
</organism>
<protein>
    <submittedName>
        <fullName evidence="1">Uncharacterized protein</fullName>
    </submittedName>
</protein>
<dbReference type="EMBL" id="CP114058">
    <property type="protein sequence ID" value="WAS99946.1"/>
    <property type="molecule type" value="Genomic_DNA"/>
</dbReference>
<dbReference type="RefSeq" id="WP_269127641.1">
    <property type="nucleotide sequence ID" value="NZ_CP114058.1"/>
</dbReference>
<keyword evidence="2" id="KW-1185">Reference proteome</keyword>
<sequence>MTKTPLMDSICGTFPPDAVLVDANLKTACGPFLFYGFYFTAAVLDSLPLRRYNAASYFSGMVSGLPRILSQVCMKRPGSGLTEHFDFFEVTRCKFLLKPLKALVAVSLLLFLLKALKKQ</sequence>
<evidence type="ECO:0000313" key="2">
    <source>
        <dbReference type="Proteomes" id="UP001164712"/>
    </source>
</evidence>
<evidence type="ECO:0000313" key="1">
    <source>
        <dbReference type="EMBL" id="WAS99946.1"/>
    </source>
</evidence>
<reference evidence="1" key="1">
    <citation type="submission" date="2022-12" db="EMBL/GenBank/DDBJ databases">
        <title>Complete genome sequence of an Australian strain of Rouxiella badensis DAR84756 and resolution of the R. badensis DSM100043 and R. chamberiensis DSM28324 genomes.</title>
        <authorList>
            <person name="Paul S."/>
            <person name="Anderson P.J."/>
            <person name="Maynard G."/>
            <person name="Dyall-Smith M."/>
            <person name="Kudinha T."/>
        </authorList>
    </citation>
    <scope>NUCLEOTIDE SEQUENCE</scope>
    <source>
        <strain evidence="1">DSM 28324</strain>
    </source>
</reference>
<name>A0ABY7HKN3_9GAMM</name>
<gene>
    <name evidence="1" type="ORF">O1V66_12950</name>
</gene>
<proteinExistence type="predicted"/>
<accession>A0ABY7HKN3</accession>
<dbReference type="Proteomes" id="UP001164712">
    <property type="component" value="Chromosome"/>
</dbReference>